<evidence type="ECO:0000256" key="1">
    <source>
        <dbReference type="ARBA" id="ARBA00023125"/>
    </source>
</evidence>
<dbReference type="SUPFAM" id="SSF47413">
    <property type="entry name" value="lambda repressor-like DNA-binding domains"/>
    <property type="match status" value="1"/>
</dbReference>
<dbReference type="Gene3D" id="1.10.260.40">
    <property type="entry name" value="lambda repressor-like DNA-binding domains"/>
    <property type="match status" value="1"/>
</dbReference>
<dbReference type="PANTHER" id="PTHR46558:SF14">
    <property type="entry name" value="HTH-TYPE TRANSCRIPTIONAL REGULATOR ANSR"/>
    <property type="match status" value="1"/>
</dbReference>
<dbReference type="PROSITE" id="PS50943">
    <property type="entry name" value="HTH_CROC1"/>
    <property type="match status" value="1"/>
</dbReference>
<keyword evidence="1" id="KW-0238">DNA-binding</keyword>
<evidence type="ECO:0000259" key="2">
    <source>
        <dbReference type="PROSITE" id="PS50943"/>
    </source>
</evidence>
<evidence type="ECO:0000313" key="4">
    <source>
        <dbReference type="Proteomes" id="UP000284751"/>
    </source>
</evidence>
<sequence length="124" mass="14329">MKNLFGAILQELRKDHKITQKDLADILGVTSKTISNYETGSQFPDLLIIIKLAEYFDVNMDYLGGRTRISSKWETIEKGLEVNNLNLNLDDLLTLDNEDKKLIISFIKRLRKQKAYPQKNKNSI</sequence>
<dbReference type="PANTHER" id="PTHR46558">
    <property type="entry name" value="TRACRIPTIONAL REGULATORY PROTEIN-RELATED-RELATED"/>
    <property type="match status" value="1"/>
</dbReference>
<comment type="caution">
    <text evidence="3">The sequence shown here is derived from an EMBL/GenBank/DDBJ whole genome shotgun (WGS) entry which is preliminary data.</text>
</comment>
<dbReference type="GO" id="GO:0003677">
    <property type="term" value="F:DNA binding"/>
    <property type="evidence" value="ECO:0007669"/>
    <property type="project" value="UniProtKB-KW"/>
</dbReference>
<dbReference type="Pfam" id="PF01381">
    <property type="entry name" value="HTH_3"/>
    <property type="match status" value="1"/>
</dbReference>
<accession>A0A412AZ68</accession>
<gene>
    <name evidence="3" type="ORF">DWY99_03900</name>
</gene>
<organism evidence="3 4">
    <name type="scientific">[Clostridium] leptum</name>
    <dbReference type="NCBI Taxonomy" id="1535"/>
    <lineage>
        <taxon>Bacteria</taxon>
        <taxon>Bacillati</taxon>
        <taxon>Bacillota</taxon>
        <taxon>Clostridia</taxon>
        <taxon>Eubacteriales</taxon>
        <taxon>Oscillospiraceae</taxon>
        <taxon>Oscillospiraceae incertae sedis</taxon>
    </lineage>
</organism>
<dbReference type="EMBL" id="QRTC01000009">
    <property type="protein sequence ID" value="RGQ42844.1"/>
    <property type="molecule type" value="Genomic_DNA"/>
</dbReference>
<dbReference type="CDD" id="cd00093">
    <property type="entry name" value="HTH_XRE"/>
    <property type="match status" value="1"/>
</dbReference>
<protein>
    <submittedName>
        <fullName evidence="3">XRE family transcriptional regulator</fullName>
    </submittedName>
</protein>
<proteinExistence type="predicted"/>
<evidence type="ECO:0000313" key="3">
    <source>
        <dbReference type="EMBL" id="RGQ42844.1"/>
    </source>
</evidence>
<name>A0A412AZ68_9FIRM</name>
<dbReference type="SMART" id="SM00530">
    <property type="entry name" value="HTH_XRE"/>
    <property type="match status" value="1"/>
</dbReference>
<dbReference type="AlphaFoldDB" id="A0A412AZ68"/>
<dbReference type="InterPro" id="IPR010982">
    <property type="entry name" value="Lambda_DNA-bd_dom_sf"/>
</dbReference>
<reference evidence="3 4" key="1">
    <citation type="submission" date="2018-08" db="EMBL/GenBank/DDBJ databases">
        <title>A genome reference for cultivated species of the human gut microbiota.</title>
        <authorList>
            <person name="Zou Y."/>
            <person name="Xue W."/>
            <person name="Luo G."/>
        </authorList>
    </citation>
    <scope>NUCLEOTIDE SEQUENCE [LARGE SCALE GENOMIC DNA]</scope>
    <source>
        <strain evidence="3 4">AF28-26</strain>
    </source>
</reference>
<dbReference type="Proteomes" id="UP000284751">
    <property type="component" value="Unassembled WGS sequence"/>
</dbReference>
<dbReference type="InterPro" id="IPR001387">
    <property type="entry name" value="Cro/C1-type_HTH"/>
</dbReference>
<feature type="domain" description="HTH cro/C1-type" evidence="2">
    <location>
        <begin position="9"/>
        <end position="63"/>
    </location>
</feature>